<dbReference type="OrthoDB" id="21094at2"/>
<comment type="subcellular location">
    <subcellularLocation>
        <location evidence="1 7">Cell membrane</location>
        <topology evidence="1 7">Multi-pass membrane protein</topology>
    </subcellularLocation>
</comment>
<evidence type="ECO:0000313" key="8">
    <source>
        <dbReference type="EMBL" id="TCJ87607.1"/>
    </source>
</evidence>
<dbReference type="NCBIfam" id="TIGR00427">
    <property type="entry name" value="NAAT family transporter"/>
    <property type="match status" value="1"/>
</dbReference>
<feature type="transmembrane region" description="Helical" evidence="7">
    <location>
        <begin position="144"/>
        <end position="170"/>
    </location>
</feature>
<feature type="transmembrane region" description="Helical" evidence="7">
    <location>
        <begin position="47"/>
        <end position="66"/>
    </location>
</feature>
<evidence type="ECO:0000256" key="1">
    <source>
        <dbReference type="ARBA" id="ARBA00004651"/>
    </source>
</evidence>
<dbReference type="Proteomes" id="UP000294887">
    <property type="component" value="Unassembled WGS sequence"/>
</dbReference>
<evidence type="ECO:0000256" key="7">
    <source>
        <dbReference type="RuleBase" id="RU362048"/>
    </source>
</evidence>
<protein>
    <recommendedName>
        <fullName evidence="7">UPF0056 membrane protein</fullName>
    </recommendedName>
</protein>
<feature type="transmembrane region" description="Helical" evidence="7">
    <location>
        <begin position="12"/>
        <end position="35"/>
    </location>
</feature>
<evidence type="ECO:0000313" key="9">
    <source>
        <dbReference type="Proteomes" id="UP000294887"/>
    </source>
</evidence>
<name>A0A4R1F098_9GAMM</name>
<dbReference type="PANTHER" id="PTHR33508">
    <property type="entry name" value="UPF0056 MEMBRANE PROTEIN YHCE"/>
    <property type="match status" value="1"/>
</dbReference>
<evidence type="ECO:0000256" key="3">
    <source>
        <dbReference type="ARBA" id="ARBA00022475"/>
    </source>
</evidence>
<evidence type="ECO:0000256" key="6">
    <source>
        <dbReference type="ARBA" id="ARBA00023136"/>
    </source>
</evidence>
<dbReference type="InterPro" id="IPR002771">
    <property type="entry name" value="Multi_antbiot-R_MarC"/>
</dbReference>
<feature type="transmembrane region" description="Helical" evidence="7">
    <location>
        <begin position="116"/>
        <end position="138"/>
    </location>
</feature>
<dbReference type="EMBL" id="SMFQ01000003">
    <property type="protein sequence ID" value="TCJ87607.1"/>
    <property type="molecule type" value="Genomic_DNA"/>
</dbReference>
<comment type="caution">
    <text evidence="8">The sequence shown here is derived from an EMBL/GenBank/DDBJ whole genome shotgun (WGS) entry which is preliminary data.</text>
</comment>
<keyword evidence="5 7" id="KW-1133">Transmembrane helix</keyword>
<keyword evidence="6 7" id="KW-0472">Membrane</keyword>
<gene>
    <name evidence="8" type="ORF">EV695_2119</name>
</gene>
<dbReference type="RefSeq" id="WP_131905871.1">
    <property type="nucleotide sequence ID" value="NZ_BAAAFU010000004.1"/>
</dbReference>
<keyword evidence="3" id="KW-1003">Cell membrane</keyword>
<keyword evidence="9" id="KW-1185">Reference proteome</keyword>
<feature type="transmembrane region" description="Helical" evidence="7">
    <location>
        <begin position="72"/>
        <end position="95"/>
    </location>
</feature>
<dbReference type="AlphaFoldDB" id="A0A4R1F098"/>
<evidence type="ECO:0000256" key="2">
    <source>
        <dbReference type="ARBA" id="ARBA00009784"/>
    </source>
</evidence>
<dbReference type="Pfam" id="PF01914">
    <property type="entry name" value="MarC"/>
    <property type="match status" value="1"/>
</dbReference>
<organism evidence="8 9">
    <name type="scientific">Cocleimonas flava</name>
    <dbReference type="NCBI Taxonomy" id="634765"/>
    <lineage>
        <taxon>Bacteria</taxon>
        <taxon>Pseudomonadati</taxon>
        <taxon>Pseudomonadota</taxon>
        <taxon>Gammaproteobacteria</taxon>
        <taxon>Thiotrichales</taxon>
        <taxon>Thiotrichaceae</taxon>
        <taxon>Cocleimonas</taxon>
    </lineage>
</organism>
<dbReference type="GO" id="GO:0005886">
    <property type="term" value="C:plasma membrane"/>
    <property type="evidence" value="ECO:0007669"/>
    <property type="project" value="UniProtKB-SubCell"/>
</dbReference>
<accession>A0A4R1F098</accession>
<evidence type="ECO:0000256" key="5">
    <source>
        <dbReference type="ARBA" id="ARBA00022989"/>
    </source>
</evidence>
<evidence type="ECO:0000256" key="4">
    <source>
        <dbReference type="ARBA" id="ARBA00022692"/>
    </source>
</evidence>
<sequence length="209" mass="22422">MNSVFSANIEHFIQATIAIVAISNPLGAAPVFLALVGDVDPVKRRYAALRVSLYIFIILFVATLAGSGLLKLFGISLSAFQAGGGLIVLLMGLEMMKGRPTHVQHESLQDDETDQLLVPLAMPLIAGPGSIATVMTLAAHNPTVMGHISVTLAVVTEAVLMFIVLSASVWVEKRVSERGQRIFLKFMGFILVVMGAQMALTGIKRFLFT</sequence>
<reference evidence="8 9" key="1">
    <citation type="submission" date="2019-03" db="EMBL/GenBank/DDBJ databases">
        <title>Genomic Encyclopedia of Type Strains, Phase IV (KMG-IV): sequencing the most valuable type-strain genomes for metagenomic binning, comparative biology and taxonomic classification.</title>
        <authorList>
            <person name="Goeker M."/>
        </authorList>
    </citation>
    <scope>NUCLEOTIDE SEQUENCE [LARGE SCALE GENOMIC DNA]</scope>
    <source>
        <strain evidence="8 9">DSM 24830</strain>
    </source>
</reference>
<comment type="similarity">
    <text evidence="2 7">Belongs to the UPF0056 (MarC) family.</text>
</comment>
<feature type="transmembrane region" description="Helical" evidence="7">
    <location>
        <begin position="182"/>
        <end position="203"/>
    </location>
</feature>
<keyword evidence="4 7" id="KW-0812">Transmembrane</keyword>
<dbReference type="PANTHER" id="PTHR33508:SF1">
    <property type="entry name" value="UPF0056 MEMBRANE PROTEIN YHCE"/>
    <property type="match status" value="1"/>
</dbReference>
<proteinExistence type="inferred from homology"/>